<feature type="domain" description="DUF3854" evidence="3">
    <location>
        <begin position="157"/>
        <end position="268"/>
    </location>
</feature>
<dbReference type="InterPro" id="IPR007936">
    <property type="entry name" value="VapE-like_dom"/>
</dbReference>
<feature type="compositionally biased region" description="Polar residues" evidence="1">
    <location>
        <begin position="684"/>
        <end position="693"/>
    </location>
</feature>
<dbReference type="AlphaFoldDB" id="A0A7Z9BNJ3"/>
<evidence type="ECO:0008006" key="6">
    <source>
        <dbReference type="Google" id="ProtNLM"/>
    </source>
</evidence>
<dbReference type="PANTHER" id="PTHR34985">
    <property type="entry name" value="SLR0554 PROTEIN"/>
    <property type="match status" value="1"/>
</dbReference>
<feature type="region of interest" description="Disordered" evidence="1">
    <location>
        <begin position="675"/>
        <end position="743"/>
    </location>
</feature>
<dbReference type="Proteomes" id="UP000182190">
    <property type="component" value="Unassembled WGS sequence"/>
</dbReference>
<keyword evidence="5" id="KW-1185">Reference proteome</keyword>
<reference evidence="4" key="1">
    <citation type="submission" date="2019-10" db="EMBL/GenBank/DDBJ databases">
        <authorList>
            <consortium name="Genoscope - CEA"/>
            <person name="William W."/>
        </authorList>
    </citation>
    <scope>NUCLEOTIDE SEQUENCE [LARGE SCALE GENOMIC DNA]</scope>
    <source>
        <strain evidence="4">BBR_PRJEB10994</strain>
    </source>
</reference>
<dbReference type="OrthoDB" id="9763644at2"/>
<dbReference type="EMBL" id="CZCS02000181">
    <property type="protein sequence ID" value="VXD18762.1"/>
    <property type="molecule type" value="Genomic_DNA"/>
</dbReference>
<evidence type="ECO:0000313" key="4">
    <source>
        <dbReference type="EMBL" id="VXD18762.1"/>
    </source>
</evidence>
<proteinExistence type="predicted"/>
<dbReference type="Pfam" id="PF05272">
    <property type="entry name" value="VapE-like_dom"/>
    <property type="match status" value="1"/>
</dbReference>
<accession>A0A7Z9BNJ3</accession>
<feature type="compositionally biased region" description="Polar residues" evidence="1">
    <location>
        <begin position="1"/>
        <end position="27"/>
    </location>
</feature>
<evidence type="ECO:0000259" key="2">
    <source>
        <dbReference type="Pfam" id="PF05272"/>
    </source>
</evidence>
<evidence type="ECO:0000256" key="1">
    <source>
        <dbReference type="SAM" id="MobiDB-lite"/>
    </source>
</evidence>
<evidence type="ECO:0000313" key="5">
    <source>
        <dbReference type="Proteomes" id="UP000182190"/>
    </source>
</evidence>
<dbReference type="PANTHER" id="PTHR34985:SF1">
    <property type="entry name" value="SLR0554 PROTEIN"/>
    <property type="match status" value="1"/>
</dbReference>
<name>A0A7Z9BNJ3_9CYAN</name>
<comment type="caution">
    <text evidence="4">The sequence shown here is derived from an EMBL/GenBank/DDBJ whole genome shotgun (WGS) entry which is preliminary data.</text>
</comment>
<dbReference type="Pfam" id="PF12965">
    <property type="entry name" value="DUF3854"/>
    <property type="match status" value="1"/>
</dbReference>
<sequence length="809" mass="91218">MNTSTKNVNKTPMSSADTNNYSTTHQKAQPLGELKKNTRLTVTHWDYLVTERGLPFDWVIDNCESMTAETATGYLGYAPPSNGIMIRSSNGQWQFKPDSPKVTTKDDGTKKVLKYLTPREDQGYDAMLLTHPDYSDYWTNLDKLKERAYKINGVPCIAITEGAFKAMVVMDNGIPCVSVLGVEMGLTPKKNDPQEKRYLVHALEKFAKAGFGFLMMFDGDSATNINVKNALKKLGHQLGLFNNPVYVASWNMTSEKDKGVDDYILNHGFPQFQSEVLSKVQSFAEWLTKVDQEFKDNGINADDLPQKIGKLGAQRTQLKLVVGNRLRHNELTKEIELDGISIGSDDFKLELDETFGLELKCTERDLKAIVIKTAKENSYHPVREYLSQCNEKHSDTSILNGFAKRYFGVSNPLYETFVRKFLTGAVARVFEPGCKLDTMLVLQGEQGVGKSSFFKTLAIKDNWFCDNISIKDRDKDELLKLHQTWIAEIAELDYTFSKTDTGKIKSFLSTSSDKLRTPYAVKTESMPRMCAMAGTTNSLGVLNDPSGARRFHIISVTKEIPIDLLEKECDAIWGAAVQCYKNGELWWLNREEQKQSNVNNEAYSRDSPWLDDIENFVEDKISVATDDLLNVMGVQKDNLSQTKRAEIEIADIMLKLKWVKAQGIKDDNGIRRRGYKRPVVTVPDTESSDTQPPYTAPPSCVDSCVNSNPDTEGDTQFTRPTQQNCQTSENVKSEPIPTPKPEGFKVGDKVIEVFQQTVDGYKWFGVVVTIEEPRRGDMGGIYKVRWDNAHTTGLMSDVYEHQIEPYQGH</sequence>
<protein>
    <recommendedName>
        <fullName evidence="6">DUF3854 domain-containing protein</fullName>
    </recommendedName>
</protein>
<dbReference type="RefSeq" id="WP_083617921.1">
    <property type="nucleotide sequence ID" value="NZ_LR735002.1"/>
</dbReference>
<feature type="domain" description="Virulence-associated protein E-like" evidence="2">
    <location>
        <begin position="388"/>
        <end position="603"/>
    </location>
</feature>
<feature type="compositionally biased region" description="Polar residues" evidence="1">
    <location>
        <begin position="704"/>
        <end position="730"/>
    </location>
</feature>
<dbReference type="InterPro" id="IPR024385">
    <property type="entry name" value="DUF3854"/>
</dbReference>
<feature type="region of interest" description="Disordered" evidence="1">
    <location>
        <begin position="1"/>
        <end position="32"/>
    </location>
</feature>
<organism evidence="4 5">
    <name type="scientific">Planktothrix paucivesiculata PCC 9631</name>
    <dbReference type="NCBI Taxonomy" id="671071"/>
    <lineage>
        <taxon>Bacteria</taxon>
        <taxon>Bacillati</taxon>
        <taxon>Cyanobacteriota</taxon>
        <taxon>Cyanophyceae</taxon>
        <taxon>Oscillatoriophycideae</taxon>
        <taxon>Oscillatoriales</taxon>
        <taxon>Microcoleaceae</taxon>
        <taxon>Planktothrix</taxon>
    </lineage>
</organism>
<evidence type="ECO:0000259" key="3">
    <source>
        <dbReference type="Pfam" id="PF12965"/>
    </source>
</evidence>
<gene>
    <name evidence="4" type="ORF">PL9631_410040</name>
</gene>